<protein>
    <submittedName>
        <fullName evidence="1">Uncharacterized protein</fullName>
    </submittedName>
</protein>
<reference evidence="1 2" key="1">
    <citation type="submission" date="2014-08" db="EMBL/GenBank/DDBJ databases">
        <title>Comparative genomics of the Paenibacillus odorifer group.</title>
        <authorList>
            <person name="den Bakker H.C."/>
            <person name="Tsai Y.-C."/>
            <person name="Martin N."/>
            <person name="Korlach J."/>
            <person name="Wiedmann M."/>
        </authorList>
    </citation>
    <scope>NUCLEOTIDE SEQUENCE [LARGE SCALE GENOMIC DNA]</scope>
    <source>
        <strain evidence="1 2">DSM 1735</strain>
    </source>
</reference>
<proteinExistence type="predicted"/>
<dbReference type="AlphaFoldDB" id="A0A089HH89"/>
<evidence type="ECO:0000313" key="1">
    <source>
        <dbReference type="EMBL" id="AIQ11316.1"/>
    </source>
</evidence>
<evidence type="ECO:0000313" key="2">
    <source>
        <dbReference type="Proteomes" id="UP000029409"/>
    </source>
</evidence>
<gene>
    <name evidence="1" type="ORF">PDUR_04405</name>
</gene>
<dbReference type="Proteomes" id="UP000029409">
    <property type="component" value="Chromosome"/>
</dbReference>
<dbReference type="STRING" id="44251.PDUR_04405"/>
<accession>A0A089HH89</accession>
<dbReference type="EMBL" id="CP009288">
    <property type="protein sequence ID" value="AIQ11316.1"/>
    <property type="molecule type" value="Genomic_DNA"/>
</dbReference>
<keyword evidence="2" id="KW-1185">Reference proteome</keyword>
<dbReference type="RefSeq" id="WP_042205233.1">
    <property type="nucleotide sequence ID" value="NZ_CP009288.1"/>
</dbReference>
<dbReference type="KEGG" id="pdu:PDUR_04405"/>
<organism evidence="1 2">
    <name type="scientific">Paenibacillus durus</name>
    <name type="common">Paenibacillus azotofixans</name>
    <dbReference type="NCBI Taxonomy" id="44251"/>
    <lineage>
        <taxon>Bacteria</taxon>
        <taxon>Bacillati</taxon>
        <taxon>Bacillota</taxon>
        <taxon>Bacilli</taxon>
        <taxon>Bacillales</taxon>
        <taxon>Paenibacillaceae</taxon>
        <taxon>Paenibacillus</taxon>
    </lineage>
</organism>
<sequence>MTATDFSETALSIVRQKAPGATLVLHDTQQPIERYYYSLDSCRELFTDWNERSLWESADAYYGKLKVIIEGMFERVPSKMNTGPSATDIKCMTRLESYN</sequence>
<name>A0A089HH89_PAEDU</name>
<dbReference type="OrthoDB" id="9804312at2"/>